<protein>
    <recommendedName>
        <fullName evidence="2">Zona occludens toxin N-terminal domain-containing protein</fullName>
    </recommendedName>
</protein>
<evidence type="ECO:0000313" key="4">
    <source>
        <dbReference type="Proteomes" id="UP000075346"/>
    </source>
</evidence>
<name>A0A151KT93_9VIBR</name>
<reference evidence="4" key="1">
    <citation type="submission" date="2015-12" db="EMBL/GenBank/DDBJ databases">
        <authorList>
            <person name="Shamseldin A."/>
            <person name="Moawad H."/>
            <person name="Abd El-Rahim W.M."/>
            <person name="Sadowsky M.J."/>
        </authorList>
    </citation>
    <scope>NUCLEOTIDE SEQUENCE [LARGE SCALE GENOMIC DNA]</scope>
    <source>
        <strain evidence="4">2538-88</strain>
    </source>
</reference>
<feature type="transmembrane region" description="Helical" evidence="1">
    <location>
        <begin position="152"/>
        <end position="171"/>
    </location>
</feature>
<dbReference type="AlphaFoldDB" id="A0A151KT93"/>
<keyword evidence="1" id="KW-0472">Membrane</keyword>
<feature type="transmembrane region" description="Helical" evidence="1">
    <location>
        <begin position="266"/>
        <end position="287"/>
    </location>
</feature>
<proteinExistence type="predicted"/>
<organism evidence="3 4">
    <name type="scientific">Vibrio cidicii</name>
    <dbReference type="NCBI Taxonomy" id="1763883"/>
    <lineage>
        <taxon>Bacteria</taxon>
        <taxon>Pseudomonadati</taxon>
        <taxon>Pseudomonadota</taxon>
        <taxon>Gammaproteobacteria</taxon>
        <taxon>Vibrionales</taxon>
        <taxon>Vibrionaceae</taxon>
        <taxon>Vibrio</taxon>
    </lineage>
</organism>
<keyword evidence="1" id="KW-0812">Transmembrane</keyword>
<dbReference type="Pfam" id="PF05707">
    <property type="entry name" value="Zot"/>
    <property type="match status" value="1"/>
</dbReference>
<dbReference type="Proteomes" id="UP000075346">
    <property type="component" value="Unassembled WGS sequence"/>
</dbReference>
<accession>A0A151KT93</accession>
<sequence>MTVYFVTGKLGNGKSLMSVARIKEAFERGVPVATNLDINLKAMLGRKSKNVRLLRVPDKPSHADLIAIGRGNLTYDEKKNGLLVLDECGTWFNSRTWNDKGRSAVIDWCLHARKLGWDIIFIVQNISIVDKQARLALGEHLVICRRLDRMRIPVISALISLITFGVLELRLPRIHVGVVKYGDSETALTVDKWWSYGTGLYSAYDTKQAFIDNKVVTVDSPKTANALHDTAGVYSLLPPYYTHYRYRVQMNARNIMRITKIYGKRFSRFTAFTGGLIVASLIAISMLPDPEPERIEITKPQMASKSLSELLEGYSIESAMTPPNALPSFVLEKDDVRLSSSQLYAMGFTASAKGICNITVTGENQSFNLIC</sequence>
<dbReference type="InterPro" id="IPR008900">
    <property type="entry name" value="Zot_N"/>
</dbReference>
<dbReference type="RefSeq" id="WP_061898042.1">
    <property type="nucleotide sequence ID" value="NZ_LOBR01000110.1"/>
</dbReference>
<evidence type="ECO:0000259" key="2">
    <source>
        <dbReference type="Pfam" id="PF05707"/>
    </source>
</evidence>
<keyword evidence="1" id="KW-1133">Transmembrane helix</keyword>
<gene>
    <name evidence="3" type="ORF">ATY37_06520</name>
</gene>
<dbReference type="EMBL" id="LOBR01000110">
    <property type="protein sequence ID" value="KYN81825.1"/>
    <property type="molecule type" value="Genomic_DNA"/>
</dbReference>
<dbReference type="InterPro" id="IPR027417">
    <property type="entry name" value="P-loop_NTPase"/>
</dbReference>
<comment type="caution">
    <text evidence="3">The sequence shown here is derived from an EMBL/GenBank/DDBJ whole genome shotgun (WGS) entry which is preliminary data.</text>
</comment>
<evidence type="ECO:0000256" key="1">
    <source>
        <dbReference type="SAM" id="Phobius"/>
    </source>
</evidence>
<dbReference type="Gene3D" id="3.40.50.300">
    <property type="entry name" value="P-loop containing nucleotide triphosphate hydrolases"/>
    <property type="match status" value="1"/>
</dbReference>
<evidence type="ECO:0000313" key="3">
    <source>
        <dbReference type="EMBL" id="KYN81825.1"/>
    </source>
</evidence>
<feature type="domain" description="Zona occludens toxin N-terminal" evidence="2">
    <location>
        <begin position="3"/>
        <end position="184"/>
    </location>
</feature>